<accession>A0ACD1HNY1</accession>
<name>A0ACD1HNY1_9EURO</name>
<reference evidence="1" key="1">
    <citation type="submission" date="2018-02" db="EMBL/GenBank/DDBJ databases">
        <title>The genomes of Aspergillus section Nigri reveals drivers in fungal speciation.</title>
        <authorList>
            <consortium name="DOE Joint Genome Institute"/>
            <person name="Vesth T.C."/>
            <person name="Nybo J."/>
            <person name="Theobald S."/>
            <person name="Brandl J."/>
            <person name="Frisvad J.C."/>
            <person name="Nielsen K.F."/>
            <person name="Lyhne E.K."/>
            <person name="Kogle M.E."/>
            <person name="Kuo A."/>
            <person name="Riley R."/>
            <person name="Clum A."/>
            <person name="Nolan M."/>
            <person name="Lipzen A."/>
            <person name="Salamov A."/>
            <person name="Henrissat B."/>
            <person name="Wiebenga A."/>
            <person name="De vries R.P."/>
            <person name="Grigoriev I.V."/>
            <person name="Mortensen U.H."/>
            <person name="Andersen M.R."/>
            <person name="Baker S.E."/>
        </authorList>
    </citation>
    <scope>NUCLEOTIDE SEQUENCE</scope>
    <source>
        <strain evidence="1">CBS 121060</strain>
    </source>
</reference>
<proteinExistence type="predicted"/>
<evidence type="ECO:0000313" key="1">
    <source>
        <dbReference type="EMBL" id="RAH75318.1"/>
    </source>
</evidence>
<protein>
    <submittedName>
        <fullName evidence="1">Uncharacterized protein</fullName>
    </submittedName>
</protein>
<sequence>MFPNGTLSGSGLSSPCENPLYQTLDCNDAVSLIDTDDYSDSLDNATLTALICASSCEASIAQLHDSVSAKCGSSAELIPGMSFRVLVGQFWSSWNQSCFVDPKTGENCNSKKNAPICTGSPAINKLSPDATNNIDKIASFANVDSLSNISTSDLCSYCYVKKLELIQADAYSDTYNDD</sequence>
<keyword evidence="2" id="KW-1185">Reference proteome</keyword>
<dbReference type="EMBL" id="KZ824933">
    <property type="protein sequence ID" value="RAH75318.1"/>
    <property type="molecule type" value="Genomic_DNA"/>
</dbReference>
<organism evidence="1 2">
    <name type="scientific">Aspergillus aculeatinus CBS 121060</name>
    <dbReference type="NCBI Taxonomy" id="1448322"/>
    <lineage>
        <taxon>Eukaryota</taxon>
        <taxon>Fungi</taxon>
        <taxon>Dikarya</taxon>
        <taxon>Ascomycota</taxon>
        <taxon>Pezizomycotina</taxon>
        <taxon>Eurotiomycetes</taxon>
        <taxon>Eurotiomycetidae</taxon>
        <taxon>Eurotiales</taxon>
        <taxon>Aspergillaceae</taxon>
        <taxon>Aspergillus</taxon>
        <taxon>Aspergillus subgen. Circumdati</taxon>
    </lineage>
</organism>
<dbReference type="Proteomes" id="UP000249661">
    <property type="component" value="Unassembled WGS sequence"/>
</dbReference>
<gene>
    <name evidence="1" type="ORF">BO66DRAFT_433398</name>
</gene>
<evidence type="ECO:0000313" key="2">
    <source>
        <dbReference type="Proteomes" id="UP000249661"/>
    </source>
</evidence>